<feature type="region of interest" description="Disordered" evidence="1">
    <location>
        <begin position="174"/>
        <end position="228"/>
    </location>
</feature>
<dbReference type="Gramene" id="OPUNC12G06520.1">
    <property type="protein sequence ID" value="OPUNC12G06520.1"/>
    <property type="gene ID" value="OPUNC12G06520"/>
</dbReference>
<dbReference type="eggNOG" id="ENOG502S1D9">
    <property type="taxonomic scope" value="Eukaryota"/>
</dbReference>
<dbReference type="Proteomes" id="UP000026962">
    <property type="component" value="Chromosome 12"/>
</dbReference>
<feature type="region of interest" description="Disordered" evidence="1">
    <location>
        <begin position="348"/>
        <end position="377"/>
    </location>
</feature>
<dbReference type="AlphaFoldDB" id="A0A0E0MKY4"/>
<feature type="domain" description="DUF7086" evidence="2">
    <location>
        <begin position="261"/>
        <end position="340"/>
    </location>
</feature>
<protein>
    <recommendedName>
        <fullName evidence="2">DUF7086 domain-containing protein</fullName>
    </recommendedName>
</protein>
<dbReference type="PANTHER" id="PTHR34272:SF1">
    <property type="entry name" value="EXPRESSED PROTEIN"/>
    <property type="match status" value="1"/>
</dbReference>
<dbReference type="EnsemblPlants" id="OPUNC12G06520.1">
    <property type="protein sequence ID" value="OPUNC12G06520.1"/>
    <property type="gene ID" value="OPUNC12G06520"/>
</dbReference>
<dbReference type="PANTHER" id="PTHR34272">
    <property type="entry name" value="EXPRESSED PROTEIN"/>
    <property type="match status" value="1"/>
</dbReference>
<reference evidence="3" key="1">
    <citation type="submission" date="2015-04" db="UniProtKB">
        <authorList>
            <consortium name="EnsemblPlants"/>
        </authorList>
    </citation>
    <scope>IDENTIFICATION</scope>
</reference>
<dbReference type="Pfam" id="PF23324">
    <property type="entry name" value="DUF7086"/>
    <property type="match status" value="2"/>
</dbReference>
<evidence type="ECO:0000259" key="2">
    <source>
        <dbReference type="Pfam" id="PF23324"/>
    </source>
</evidence>
<keyword evidence="4" id="KW-1185">Reference proteome</keyword>
<feature type="region of interest" description="Disordered" evidence="1">
    <location>
        <begin position="508"/>
        <end position="538"/>
    </location>
</feature>
<feature type="compositionally biased region" description="Low complexity" evidence="1">
    <location>
        <begin position="553"/>
        <end position="564"/>
    </location>
</feature>
<evidence type="ECO:0000313" key="3">
    <source>
        <dbReference type="EnsemblPlants" id="OPUNC12G06520.1"/>
    </source>
</evidence>
<dbReference type="HOGENOM" id="CLU_458129_0_0_1"/>
<reference evidence="3" key="2">
    <citation type="submission" date="2018-05" db="EMBL/GenBank/DDBJ databases">
        <title>OpunRS2 (Oryza punctata Reference Sequence Version 2).</title>
        <authorList>
            <person name="Zhang J."/>
            <person name="Kudrna D."/>
            <person name="Lee S."/>
            <person name="Talag J."/>
            <person name="Welchert J."/>
            <person name="Wing R.A."/>
        </authorList>
    </citation>
    <scope>NUCLEOTIDE SEQUENCE [LARGE SCALE GENOMIC DNA]</scope>
</reference>
<feature type="domain" description="DUF7086" evidence="2">
    <location>
        <begin position="623"/>
        <end position="703"/>
    </location>
</feature>
<feature type="compositionally biased region" description="Low complexity" evidence="1">
    <location>
        <begin position="582"/>
        <end position="595"/>
    </location>
</feature>
<proteinExistence type="predicted"/>
<feature type="region of interest" description="Disordered" evidence="1">
    <location>
        <begin position="553"/>
        <end position="606"/>
    </location>
</feature>
<dbReference type="OMA" id="VFSCFNF"/>
<organism evidence="3">
    <name type="scientific">Oryza punctata</name>
    <name type="common">Red rice</name>
    <dbReference type="NCBI Taxonomy" id="4537"/>
    <lineage>
        <taxon>Eukaryota</taxon>
        <taxon>Viridiplantae</taxon>
        <taxon>Streptophyta</taxon>
        <taxon>Embryophyta</taxon>
        <taxon>Tracheophyta</taxon>
        <taxon>Spermatophyta</taxon>
        <taxon>Magnoliopsida</taxon>
        <taxon>Liliopsida</taxon>
        <taxon>Poales</taxon>
        <taxon>Poaceae</taxon>
        <taxon>BOP clade</taxon>
        <taxon>Oryzoideae</taxon>
        <taxon>Oryzeae</taxon>
        <taxon>Oryzinae</taxon>
        <taxon>Oryza</taxon>
    </lineage>
</organism>
<evidence type="ECO:0000313" key="4">
    <source>
        <dbReference type="Proteomes" id="UP000026962"/>
    </source>
</evidence>
<feature type="compositionally biased region" description="Low complexity" evidence="1">
    <location>
        <begin position="508"/>
        <end position="518"/>
    </location>
</feature>
<name>A0A0E0MKY4_ORYPU</name>
<evidence type="ECO:0000256" key="1">
    <source>
        <dbReference type="SAM" id="MobiDB-lite"/>
    </source>
</evidence>
<accession>A0A0E0MKY4</accession>
<sequence length="717" mass="75888">MHLERGRDWTRKIFCAGSTRKYNEFLLSRNAPPWLKLSFGPVVNGDAADIVVDDDSSSCAPAVTTSTKERPPVAAGVVSGSAAQPSIAPVHDDDAVVVTQSFVASATDLLDYHHGNDNDNNRVAFMAADVLFTGGASGSIPNDAVPVFSCFNFLGPSTSSSGLSHLHQQSSLTRCQSNASTTSSSGTGGGDDDVAPGNIAAPNVANRGGNDNNDSNALPDPPYPRATNEATKHHSLAELARRGITTIQGEARCRRGNVPKAQWMNPVVPNCDDCGHEKCVCPVIAAEKERINWLFLLLRETLGLCTLDQLNYLCAHTNRHLIGTKDRVLFSTYEELCNQLVPGLITGHDQEASLPSPPPPPVHGAGSSSSGQKRKAAMDDHNVPPWLKLYLGPVVYGDAADIVIDDDSSSCAPAVTTIDRGAAAGGCRCAAQPSIAPVHDDDAVVVTPSFVASATDLLDYHRGNDNDGVAFMAAGVLFTGGASGSIPNDAVPVFSCFNFLGPSMSSSGLSHLHQQSSLTRRQSNASTTSSSGAGGGDDDVALGNIAALNVANSGGNDNNDGNALPDPPYPWATKKAAKHHPSPSSLAVASPPSKARLGAGAATHPRCPTTSAKITNICMTARRRWWMNPAVPNCDDCGHEKCVRPVIAAEKERINRLFLLLRETLGLCTLDQLTYFCAHTNRHRTGAKDRVLFSTYEELCKQLVPGIFTGHDQLRMH</sequence>
<dbReference type="STRING" id="4537.A0A0E0MKY4"/>
<dbReference type="InterPro" id="IPR055513">
    <property type="entry name" value="DUF7086"/>
</dbReference>